<accession>A0A6A0AEV5</accession>
<keyword evidence="1" id="KW-0472">Membrane</keyword>
<evidence type="ECO:0000256" key="1">
    <source>
        <dbReference type="SAM" id="Phobius"/>
    </source>
</evidence>
<dbReference type="Proteomes" id="UP000485058">
    <property type="component" value="Unassembled WGS sequence"/>
</dbReference>
<gene>
    <name evidence="2" type="ORF">HaLaN_29733</name>
</gene>
<sequence length="81" mass="8958">MRLSAACVLERPVVSGALAWLEEEPHPVSVCKHSNESLPTGLNRPVLGPRLLHFFLPSPFGFYCMSLLPSGVWLPLNLLTF</sequence>
<comment type="caution">
    <text evidence="2">The sequence shown here is derived from an EMBL/GenBank/DDBJ whole genome shotgun (WGS) entry which is preliminary data.</text>
</comment>
<keyword evidence="1" id="KW-1133">Transmembrane helix</keyword>
<feature type="transmembrane region" description="Helical" evidence="1">
    <location>
        <begin position="60"/>
        <end position="79"/>
    </location>
</feature>
<dbReference type="AlphaFoldDB" id="A0A6A0AEV5"/>
<name>A0A6A0AEV5_HAELA</name>
<reference evidence="2 3" key="1">
    <citation type="submission" date="2020-02" db="EMBL/GenBank/DDBJ databases">
        <title>Draft genome sequence of Haematococcus lacustris strain NIES-144.</title>
        <authorList>
            <person name="Morimoto D."/>
            <person name="Nakagawa S."/>
            <person name="Yoshida T."/>
            <person name="Sawayama S."/>
        </authorList>
    </citation>
    <scope>NUCLEOTIDE SEQUENCE [LARGE SCALE GENOMIC DNA]</scope>
    <source>
        <strain evidence="2 3">NIES-144</strain>
    </source>
</reference>
<evidence type="ECO:0000313" key="2">
    <source>
        <dbReference type="EMBL" id="GFH30811.1"/>
    </source>
</evidence>
<protein>
    <submittedName>
        <fullName evidence="2">Uncharacterized protein</fullName>
    </submittedName>
</protein>
<organism evidence="2 3">
    <name type="scientific">Haematococcus lacustris</name>
    <name type="common">Green alga</name>
    <name type="synonym">Haematococcus pluvialis</name>
    <dbReference type="NCBI Taxonomy" id="44745"/>
    <lineage>
        <taxon>Eukaryota</taxon>
        <taxon>Viridiplantae</taxon>
        <taxon>Chlorophyta</taxon>
        <taxon>core chlorophytes</taxon>
        <taxon>Chlorophyceae</taxon>
        <taxon>CS clade</taxon>
        <taxon>Chlamydomonadales</taxon>
        <taxon>Haematococcaceae</taxon>
        <taxon>Haematococcus</taxon>
    </lineage>
</organism>
<keyword evidence="1" id="KW-0812">Transmembrane</keyword>
<evidence type="ECO:0000313" key="3">
    <source>
        <dbReference type="Proteomes" id="UP000485058"/>
    </source>
</evidence>
<proteinExistence type="predicted"/>
<keyword evidence="3" id="KW-1185">Reference proteome</keyword>
<dbReference type="EMBL" id="BLLF01005158">
    <property type="protein sequence ID" value="GFH30811.1"/>
    <property type="molecule type" value="Genomic_DNA"/>
</dbReference>